<dbReference type="STRING" id="121224.E0W0D9"/>
<keyword evidence="3" id="KW-0496">Mitochondrion</keyword>
<dbReference type="RefSeq" id="XP_002431833.1">
    <property type="nucleotide sequence ID" value="XM_002431788.1"/>
</dbReference>
<organism>
    <name type="scientific">Pediculus humanus subsp. corporis</name>
    <name type="common">Body louse</name>
    <dbReference type="NCBI Taxonomy" id="121224"/>
    <lineage>
        <taxon>Eukaryota</taxon>
        <taxon>Metazoa</taxon>
        <taxon>Ecdysozoa</taxon>
        <taxon>Arthropoda</taxon>
        <taxon>Hexapoda</taxon>
        <taxon>Insecta</taxon>
        <taxon>Pterygota</taxon>
        <taxon>Neoptera</taxon>
        <taxon>Paraneoptera</taxon>
        <taxon>Psocodea</taxon>
        <taxon>Troctomorpha</taxon>
        <taxon>Phthiraptera</taxon>
        <taxon>Anoplura</taxon>
        <taxon>Pediculidae</taxon>
        <taxon>Pediculus</taxon>
    </lineage>
</organism>
<reference evidence="7" key="1">
    <citation type="submission" date="2007-04" db="EMBL/GenBank/DDBJ databases">
        <title>Annotation of Pediculus humanus corporis strain USDA.</title>
        <authorList>
            <person name="Kirkness E."/>
            <person name="Hannick L."/>
            <person name="Hass B."/>
            <person name="Bruggner R."/>
            <person name="Lawson D."/>
            <person name="Bidwell S."/>
            <person name="Joardar V."/>
            <person name="Caler E."/>
            <person name="Walenz B."/>
            <person name="Inman J."/>
            <person name="Schobel S."/>
            <person name="Galinsky K."/>
            <person name="Amedeo P."/>
            <person name="Strausberg R."/>
        </authorList>
    </citation>
    <scope>NUCLEOTIDE SEQUENCE</scope>
    <source>
        <strain evidence="7">USDA</strain>
    </source>
</reference>
<dbReference type="KEGG" id="phu:Phum_PHUM550750"/>
<evidence type="ECO:0000256" key="1">
    <source>
        <dbReference type="ARBA" id="ARBA00004436"/>
    </source>
</evidence>
<dbReference type="EMBL" id="DS235858">
    <property type="protein sequence ID" value="EEB19095.1"/>
    <property type="molecule type" value="Genomic_DNA"/>
</dbReference>
<dbReference type="OrthoDB" id="16290at2759"/>
<evidence type="ECO:0000313" key="9">
    <source>
        <dbReference type="Proteomes" id="UP000009046"/>
    </source>
</evidence>
<dbReference type="VEuPathDB" id="VectorBase:PHUM550750"/>
<evidence type="ECO:0000256" key="5">
    <source>
        <dbReference type="ARBA" id="ARBA00031206"/>
    </source>
</evidence>
<keyword evidence="4" id="KW-1135">Mitochondrion nucleoid</keyword>
<dbReference type="EnsemblMetazoa" id="PHUM550750-RA">
    <property type="protein sequence ID" value="PHUM550750-PA"/>
    <property type="gene ID" value="PHUM550750"/>
</dbReference>
<reference evidence="8" key="3">
    <citation type="submission" date="2020-05" db="UniProtKB">
        <authorList>
            <consortium name="EnsemblMetazoa"/>
        </authorList>
    </citation>
    <scope>IDENTIFICATION</scope>
    <source>
        <strain evidence="8">USDA</strain>
    </source>
</reference>
<evidence type="ECO:0000256" key="3">
    <source>
        <dbReference type="ARBA" id="ARBA00023128"/>
    </source>
</evidence>
<keyword evidence="9" id="KW-1185">Reference proteome</keyword>
<reference evidence="7" key="2">
    <citation type="submission" date="2007-04" db="EMBL/GenBank/DDBJ databases">
        <title>The genome of the human body louse.</title>
        <authorList>
            <consortium name="The Human Body Louse Genome Consortium"/>
            <person name="Kirkness E."/>
            <person name="Walenz B."/>
            <person name="Hass B."/>
            <person name="Bruggner R."/>
            <person name="Strausberg R."/>
        </authorList>
    </citation>
    <scope>NUCLEOTIDE SEQUENCE</scope>
    <source>
        <strain evidence="7">USDA</strain>
    </source>
</reference>
<dbReference type="PANTHER" id="PTHR34260:SF1">
    <property type="entry name" value="UBIQUINOL-CYTOCHROME-C REDUCTASE COMPLEX ASSEMBLY FACTOR 2"/>
    <property type="match status" value="1"/>
</dbReference>
<dbReference type="Pfam" id="PF20180">
    <property type="entry name" value="UQCC2_CBP6"/>
    <property type="match status" value="1"/>
</dbReference>
<dbReference type="InParanoid" id="E0W0D9"/>
<evidence type="ECO:0000313" key="7">
    <source>
        <dbReference type="EMBL" id="EEB19095.1"/>
    </source>
</evidence>
<accession>E0W0D9</accession>
<gene>
    <name evidence="8" type="primary">8234614</name>
    <name evidence="7" type="ORF">Phum_PHUM550750</name>
</gene>
<evidence type="ECO:0000313" key="8">
    <source>
        <dbReference type="EnsemblMetazoa" id="PHUM550750-PA"/>
    </source>
</evidence>
<protein>
    <recommendedName>
        <fullName evidence="6">Mitochondrial nucleoid factor 1</fullName>
    </recommendedName>
    <alternativeName>
        <fullName evidence="5">Mitochondrial protein M19</fullName>
    </alternativeName>
</protein>
<evidence type="ECO:0000256" key="2">
    <source>
        <dbReference type="ARBA" id="ARBA00022946"/>
    </source>
</evidence>
<dbReference type="GO" id="GO:0042645">
    <property type="term" value="C:mitochondrial nucleoid"/>
    <property type="evidence" value="ECO:0007669"/>
    <property type="project" value="UniProtKB-SubCell"/>
</dbReference>
<dbReference type="GO" id="GO:0034551">
    <property type="term" value="P:mitochondrial respiratory chain complex III assembly"/>
    <property type="evidence" value="ECO:0007669"/>
    <property type="project" value="TreeGrafter"/>
</dbReference>
<dbReference type="EMBL" id="AAZO01006698">
    <property type="status" value="NOT_ANNOTATED_CDS"/>
    <property type="molecule type" value="Genomic_DNA"/>
</dbReference>
<dbReference type="InterPro" id="IPR037698">
    <property type="entry name" value="UQCC2"/>
</dbReference>
<evidence type="ECO:0000256" key="4">
    <source>
        <dbReference type="ARBA" id="ARBA00023271"/>
    </source>
</evidence>
<dbReference type="Proteomes" id="UP000009046">
    <property type="component" value="Unassembled WGS sequence"/>
</dbReference>
<dbReference type="FunCoup" id="E0W0D9">
    <property type="interactions" value="141"/>
</dbReference>
<dbReference type="CTD" id="8234614"/>
<keyword evidence="2" id="KW-0809">Transit peptide</keyword>
<comment type="subcellular location">
    <subcellularLocation>
        <location evidence="1">Mitochondrion matrix</location>
        <location evidence="1">Mitochondrion nucleoid</location>
    </subcellularLocation>
</comment>
<dbReference type="GeneID" id="8234614"/>
<sequence length="107" mass="12611">MPSNYDKLVKILQKWPPNSKRIGRDFGEHLRSKIKLLISNESDVLLNSADFEQKLLSLQRLVDNKYGDKYRHNLEFGATGLPAKDLNYALDDDTMTKFNSMKYRFWR</sequence>
<name>E0W0D9_PEDHC</name>
<dbReference type="HOGENOM" id="CLU_162766_0_0_1"/>
<proteinExistence type="predicted"/>
<dbReference type="AlphaFoldDB" id="E0W0D9"/>
<dbReference type="PANTHER" id="PTHR34260">
    <property type="entry name" value="UBIQUINOL-CYTOCHROME-C REDUCTASE COMPLEX ASSEMBLY FACTOR 2"/>
    <property type="match status" value="1"/>
</dbReference>
<evidence type="ECO:0000256" key="6">
    <source>
        <dbReference type="ARBA" id="ARBA00032983"/>
    </source>
</evidence>